<evidence type="ECO:0000313" key="3">
    <source>
        <dbReference type="Proteomes" id="UP000581135"/>
    </source>
</evidence>
<dbReference type="Pfam" id="PF12802">
    <property type="entry name" value="MarR_2"/>
    <property type="match status" value="1"/>
</dbReference>
<comment type="caution">
    <text evidence="2">The sequence shown here is derived from an EMBL/GenBank/DDBJ whole genome shotgun (WGS) entry which is preliminary data.</text>
</comment>
<dbReference type="SMART" id="SM00347">
    <property type="entry name" value="HTH_MARR"/>
    <property type="match status" value="1"/>
</dbReference>
<organism evidence="2 3">
    <name type="scientific">Limibacillus halophilus</name>
    <dbReference type="NCBI Taxonomy" id="1579333"/>
    <lineage>
        <taxon>Bacteria</taxon>
        <taxon>Pseudomonadati</taxon>
        <taxon>Pseudomonadota</taxon>
        <taxon>Alphaproteobacteria</taxon>
        <taxon>Rhodospirillales</taxon>
        <taxon>Rhodovibrionaceae</taxon>
        <taxon>Limibacillus</taxon>
    </lineage>
</organism>
<protein>
    <submittedName>
        <fullName evidence="2">DNA-binding MarR family transcriptional regulator</fullName>
    </submittedName>
</protein>
<evidence type="ECO:0000259" key="1">
    <source>
        <dbReference type="PROSITE" id="PS50995"/>
    </source>
</evidence>
<dbReference type="GO" id="GO:0003700">
    <property type="term" value="F:DNA-binding transcription factor activity"/>
    <property type="evidence" value="ECO:0007669"/>
    <property type="project" value="InterPro"/>
</dbReference>
<dbReference type="AlphaFoldDB" id="A0A839SWW1"/>
<dbReference type="InterPro" id="IPR036388">
    <property type="entry name" value="WH-like_DNA-bd_sf"/>
</dbReference>
<dbReference type="InterPro" id="IPR039422">
    <property type="entry name" value="MarR/SlyA-like"/>
</dbReference>
<dbReference type="Gene3D" id="1.10.10.10">
    <property type="entry name" value="Winged helix-like DNA-binding domain superfamily/Winged helix DNA-binding domain"/>
    <property type="match status" value="1"/>
</dbReference>
<dbReference type="RefSeq" id="WP_183416979.1">
    <property type="nucleotide sequence ID" value="NZ_JACHXA010000007.1"/>
</dbReference>
<dbReference type="SUPFAM" id="SSF46785">
    <property type="entry name" value="Winged helix' DNA-binding domain"/>
    <property type="match status" value="1"/>
</dbReference>
<dbReference type="PRINTS" id="PR00598">
    <property type="entry name" value="HTHMARR"/>
</dbReference>
<dbReference type="GO" id="GO:0003677">
    <property type="term" value="F:DNA binding"/>
    <property type="evidence" value="ECO:0007669"/>
    <property type="project" value="UniProtKB-KW"/>
</dbReference>
<gene>
    <name evidence="2" type="ORF">FHR98_002459</name>
</gene>
<dbReference type="GO" id="GO:0006950">
    <property type="term" value="P:response to stress"/>
    <property type="evidence" value="ECO:0007669"/>
    <property type="project" value="TreeGrafter"/>
</dbReference>
<reference evidence="2 3" key="1">
    <citation type="submission" date="2020-08" db="EMBL/GenBank/DDBJ databases">
        <title>Genomic Encyclopedia of Type Strains, Phase III (KMG-III): the genomes of soil and plant-associated and newly described type strains.</title>
        <authorList>
            <person name="Whitman W."/>
        </authorList>
    </citation>
    <scope>NUCLEOTIDE SEQUENCE [LARGE SCALE GENOMIC DNA]</scope>
    <source>
        <strain evidence="2 3">CECT 8803</strain>
    </source>
</reference>
<keyword evidence="3" id="KW-1185">Reference proteome</keyword>
<dbReference type="PROSITE" id="PS50995">
    <property type="entry name" value="HTH_MARR_2"/>
    <property type="match status" value="1"/>
</dbReference>
<dbReference type="PANTHER" id="PTHR33164:SF89">
    <property type="entry name" value="MARR FAMILY REGULATORY PROTEIN"/>
    <property type="match status" value="1"/>
</dbReference>
<keyword evidence="2" id="KW-0238">DNA-binding</keyword>
<feature type="domain" description="HTH marR-type" evidence="1">
    <location>
        <begin position="1"/>
        <end position="135"/>
    </location>
</feature>
<dbReference type="PANTHER" id="PTHR33164">
    <property type="entry name" value="TRANSCRIPTIONAL REGULATOR, MARR FAMILY"/>
    <property type="match status" value="1"/>
</dbReference>
<evidence type="ECO:0000313" key="2">
    <source>
        <dbReference type="EMBL" id="MBB3066154.1"/>
    </source>
</evidence>
<sequence length="187" mass="20538">MANDSPAQIRSLIDRLARLDAAEAWLGDLNPAQVAALSYLSRANRFSRSPSQVADYLGATRGTTSQTLKVLQRKGYLVEQRSLSDRRSISYSVSREGQALVGDEAPIEAVLRCLDGAQAAAIEHTLREILQALLDKRGGRAFGVCRTCRYHQKRGAGGFCTLLSEPLKEEETTQICFEHKAPQPAHN</sequence>
<proteinExistence type="predicted"/>
<dbReference type="InterPro" id="IPR036390">
    <property type="entry name" value="WH_DNA-bd_sf"/>
</dbReference>
<dbReference type="Proteomes" id="UP000581135">
    <property type="component" value="Unassembled WGS sequence"/>
</dbReference>
<dbReference type="InterPro" id="IPR000835">
    <property type="entry name" value="HTH_MarR-typ"/>
</dbReference>
<dbReference type="EMBL" id="JACHXA010000007">
    <property type="protein sequence ID" value="MBB3066154.1"/>
    <property type="molecule type" value="Genomic_DNA"/>
</dbReference>
<name>A0A839SWW1_9PROT</name>
<accession>A0A839SWW1</accession>